<dbReference type="AlphaFoldDB" id="A0A183FH62"/>
<dbReference type="OrthoDB" id="5907747at2759"/>
<sequence length="123" mass="14084">MADQLNKLSITAVTVWVWTDVTYNLVNFHLCLQEACVVRRHLGLLSSTEGHWDQMRRVYIEVMQMLTDAQRGFNARVIYHYGPLVDDVLKLHPAVSLGVSPRKGEDAITNARSWYIGSNWTSH</sequence>
<proteinExistence type="predicted"/>
<evidence type="ECO:0000313" key="3">
    <source>
        <dbReference type="WBParaSite" id="HPBE_0000607401-mRNA-1"/>
    </source>
</evidence>
<reference evidence="3" key="2">
    <citation type="submission" date="2019-09" db="UniProtKB">
        <authorList>
            <consortium name="WormBaseParasite"/>
        </authorList>
    </citation>
    <scope>IDENTIFICATION</scope>
</reference>
<dbReference type="WBParaSite" id="HPBE_0000607401-mRNA-1">
    <property type="protein sequence ID" value="HPBE_0000607401-mRNA-1"/>
    <property type="gene ID" value="HPBE_0000607401"/>
</dbReference>
<name>A0A183FH62_HELPZ</name>
<evidence type="ECO:0000313" key="2">
    <source>
        <dbReference type="Proteomes" id="UP000050761"/>
    </source>
</evidence>
<accession>A0A183FH62</accession>
<accession>A0A3P7XMS2</accession>
<protein>
    <submittedName>
        <fullName evidence="3">DOCKER domain-containing protein</fullName>
    </submittedName>
</protein>
<reference evidence="1 2" key="1">
    <citation type="submission" date="2018-11" db="EMBL/GenBank/DDBJ databases">
        <authorList>
            <consortium name="Pathogen Informatics"/>
        </authorList>
    </citation>
    <scope>NUCLEOTIDE SEQUENCE [LARGE SCALE GENOMIC DNA]</scope>
</reference>
<dbReference type="Proteomes" id="UP000050761">
    <property type="component" value="Unassembled WGS sequence"/>
</dbReference>
<dbReference type="EMBL" id="UZAH01025591">
    <property type="protein sequence ID" value="VDO66829.1"/>
    <property type="molecule type" value="Genomic_DNA"/>
</dbReference>
<organism evidence="2 3">
    <name type="scientific">Heligmosomoides polygyrus</name>
    <name type="common">Parasitic roundworm</name>
    <dbReference type="NCBI Taxonomy" id="6339"/>
    <lineage>
        <taxon>Eukaryota</taxon>
        <taxon>Metazoa</taxon>
        <taxon>Ecdysozoa</taxon>
        <taxon>Nematoda</taxon>
        <taxon>Chromadorea</taxon>
        <taxon>Rhabditida</taxon>
        <taxon>Rhabditina</taxon>
        <taxon>Rhabditomorpha</taxon>
        <taxon>Strongyloidea</taxon>
        <taxon>Heligmosomidae</taxon>
        <taxon>Heligmosomoides</taxon>
    </lineage>
</organism>
<gene>
    <name evidence="1" type="ORF">HPBE_LOCUS6075</name>
</gene>
<keyword evidence="2" id="KW-1185">Reference proteome</keyword>
<evidence type="ECO:0000313" key="1">
    <source>
        <dbReference type="EMBL" id="VDO66829.1"/>
    </source>
</evidence>